<evidence type="ECO:0000256" key="7">
    <source>
        <dbReference type="ARBA" id="ARBA00023015"/>
    </source>
</evidence>
<dbReference type="GO" id="GO:0047134">
    <property type="term" value="F:protein-disulfide reductase [NAD(P)H] activity"/>
    <property type="evidence" value="ECO:0007669"/>
    <property type="project" value="TreeGrafter"/>
</dbReference>
<keyword evidence="10 11" id="KW-0804">Transcription</keyword>
<gene>
    <name evidence="11" type="primary">whiB</name>
    <name evidence="13" type="ORF">YM304_22470</name>
</gene>
<dbReference type="GO" id="GO:0003677">
    <property type="term" value="F:DNA binding"/>
    <property type="evidence" value="ECO:0007669"/>
    <property type="project" value="UniProtKB-UniRule"/>
</dbReference>
<feature type="domain" description="4Fe-4S Wbl-type" evidence="12">
    <location>
        <begin position="30"/>
        <end position="90"/>
    </location>
</feature>
<evidence type="ECO:0000313" key="14">
    <source>
        <dbReference type="Proteomes" id="UP000011863"/>
    </source>
</evidence>
<dbReference type="Pfam" id="PF02467">
    <property type="entry name" value="Whib"/>
    <property type="match status" value="1"/>
</dbReference>
<organism evidence="13 14">
    <name type="scientific">Ilumatobacter coccineus (strain NBRC 103263 / KCTC 29153 / YM16-304)</name>
    <dbReference type="NCBI Taxonomy" id="1313172"/>
    <lineage>
        <taxon>Bacteria</taxon>
        <taxon>Bacillati</taxon>
        <taxon>Actinomycetota</taxon>
        <taxon>Acidimicrobiia</taxon>
        <taxon>Acidimicrobiales</taxon>
        <taxon>Ilumatobacteraceae</taxon>
        <taxon>Ilumatobacter</taxon>
    </lineage>
</organism>
<evidence type="ECO:0000256" key="9">
    <source>
        <dbReference type="ARBA" id="ARBA00023157"/>
    </source>
</evidence>
<keyword evidence="3" id="KW-0004">4Fe-4S</keyword>
<proteinExistence type="inferred from homology"/>
<evidence type="ECO:0000256" key="3">
    <source>
        <dbReference type="ARBA" id="ARBA00022485"/>
    </source>
</evidence>
<evidence type="ECO:0000256" key="10">
    <source>
        <dbReference type="ARBA" id="ARBA00023163"/>
    </source>
</evidence>
<reference evidence="13 14" key="1">
    <citation type="journal article" date="2013" name="Int. J. Syst. Evol. Microbiol.">
        <title>Ilumatobacter nonamiense sp. nov. and Ilumatobacter coccineum sp. nov., isolated from seashore sand.</title>
        <authorList>
            <person name="Matsumoto A."/>
            <person name="Kasai H."/>
            <person name="Matsuo Y."/>
            <person name="Shizuri Y."/>
            <person name="Ichikawa N."/>
            <person name="Fujita N."/>
            <person name="Omura S."/>
            <person name="Takahashi Y."/>
        </authorList>
    </citation>
    <scope>NUCLEOTIDE SEQUENCE [LARGE SCALE GENOMIC DNA]</scope>
    <source>
        <strain evidence="14">NBRC 103263 / KCTC 29153 / YM16-304</strain>
    </source>
</reference>
<comment type="PTM">
    <text evidence="11">The Fe-S cluster can be nitrosylated by nitric oxide (NO).</text>
</comment>
<evidence type="ECO:0000256" key="8">
    <source>
        <dbReference type="ARBA" id="ARBA00023125"/>
    </source>
</evidence>
<dbReference type="KEGG" id="aym:YM304_22470"/>
<keyword evidence="7 11" id="KW-0805">Transcription regulation</keyword>
<comment type="caution">
    <text evidence="11">Lacks conserved residue(s) required for the propagation of feature annotation.</text>
</comment>
<keyword evidence="8 11" id="KW-0238">DNA-binding</keyword>
<dbReference type="GO" id="GO:0046872">
    <property type="term" value="F:metal ion binding"/>
    <property type="evidence" value="ECO:0007669"/>
    <property type="project" value="UniProtKB-KW"/>
</dbReference>
<evidence type="ECO:0000256" key="11">
    <source>
        <dbReference type="HAMAP-Rule" id="MF_01479"/>
    </source>
</evidence>
<keyword evidence="6" id="KW-0411">Iron-sulfur</keyword>
<evidence type="ECO:0000256" key="1">
    <source>
        <dbReference type="ARBA" id="ARBA00004496"/>
    </source>
</evidence>
<keyword evidence="4" id="KW-0479">Metal-binding</keyword>
<dbReference type="GO" id="GO:0051539">
    <property type="term" value="F:4 iron, 4 sulfur cluster binding"/>
    <property type="evidence" value="ECO:0007669"/>
    <property type="project" value="UniProtKB-UniRule"/>
</dbReference>
<dbReference type="HAMAP" id="MF_01479">
    <property type="entry name" value="WhiB"/>
    <property type="match status" value="1"/>
</dbReference>
<evidence type="ECO:0000256" key="5">
    <source>
        <dbReference type="ARBA" id="ARBA00023004"/>
    </source>
</evidence>
<evidence type="ECO:0000256" key="6">
    <source>
        <dbReference type="ARBA" id="ARBA00023014"/>
    </source>
</evidence>
<keyword evidence="9 11" id="KW-1015">Disulfide bond</keyword>
<evidence type="ECO:0000256" key="4">
    <source>
        <dbReference type="ARBA" id="ARBA00022723"/>
    </source>
</evidence>
<dbReference type="InterPro" id="IPR034768">
    <property type="entry name" value="4FE4S_WBL"/>
</dbReference>
<evidence type="ECO:0000313" key="13">
    <source>
        <dbReference type="EMBL" id="BAN02561.1"/>
    </source>
</evidence>
<protein>
    <recommendedName>
        <fullName evidence="11">Transcriptional regulator WhiB</fullName>
    </recommendedName>
</protein>
<dbReference type="GO" id="GO:0045892">
    <property type="term" value="P:negative regulation of DNA-templated transcription"/>
    <property type="evidence" value="ECO:0007669"/>
    <property type="project" value="TreeGrafter"/>
</dbReference>
<comment type="cofactor">
    <cofactor evidence="11">
        <name>[4Fe-4S] cluster</name>
        <dbReference type="ChEBI" id="CHEBI:49883"/>
    </cofactor>
    <text evidence="11">Binds 1 [4Fe-4S] cluster per subunit. Following nitrosylation of the [4Fe-4S] cluster binds 1 [4Fe-8(NO)] cluster per subunit.</text>
</comment>
<dbReference type="Proteomes" id="UP000011863">
    <property type="component" value="Chromosome"/>
</dbReference>
<comment type="PTM">
    <text evidence="11">Upon Fe-S cluster removal intramolecular disulfide bonds are formed.</text>
</comment>
<keyword evidence="5" id="KW-0408">Iron</keyword>
<keyword evidence="11" id="KW-0963">Cytoplasm</keyword>
<dbReference type="AlphaFoldDB" id="A0A6C7E7V6"/>
<dbReference type="InterPro" id="IPR003482">
    <property type="entry name" value="Whib"/>
</dbReference>
<dbReference type="GO" id="GO:0045454">
    <property type="term" value="P:cell redox homeostasis"/>
    <property type="evidence" value="ECO:0007669"/>
    <property type="project" value="TreeGrafter"/>
</dbReference>
<dbReference type="PANTHER" id="PTHR38839">
    <property type="entry name" value="TRANSCRIPTIONAL REGULATOR WHID-RELATED"/>
    <property type="match status" value="1"/>
</dbReference>
<comment type="subcellular location">
    <subcellularLocation>
        <location evidence="1 11">Cytoplasm</location>
    </subcellularLocation>
</comment>
<dbReference type="PROSITE" id="PS51674">
    <property type="entry name" value="4FE4S_WBL"/>
    <property type="match status" value="1"/>
</dbReference>
<keyword evidence="14" id="KW-1185">Reference proteome</keyword>
<name>A0A6C7E7V6_ILUCY</name>
<comment type="similarity">
    <text evidence="2 11">Belongs to the WhiB family.</text>
</comment>
<accession>A0A6C7E7V6</accession>
<dbReference type="EMBL" id="AP012057">
    <property type="protein sequence ID" value="BAN02561.1"/>
    <property type="molecule type" value="Genomic_DNA"/>
</dbReference>
<comment type="function">
    <text evidence="11">Acts as a transcriptional regulator. Probably redox-responsive. The apo- but not holo-form probably binds DNA.</text>
</comment>
<evidence type="ECO:0000259" key="12">
    <source>
        <dbReference type="PROSITE" id="PS51674"/>
    </source>
</evidence>
<evidence type="ECO:0000256" key="2">
    <source>
        <dbReference type="ARBA" id="ARBA00006597"/>
    </source>
</evidence>
<dbReference type="GO" id="GO:0005737">
    <property type="term" value="C:cytoplasm"/>
    <property type="evidence" value="ECO:0007669"/>
    <property type="project" value="UniProtKB-SubCell"/>
</dbReference>
<sequence length="120" mass="13110">MVPYVRIVHTTPAGLDPDIAFEPLPVRRARCADGAGTLAPLFFSDDDMDIARAKAVCSSCALREECLQNAIARREAYGVWGGVLLIDGEPTRFARRRGRPARDRIEIAAEEVPIPAHLVA</sequence>
<dbReference type="GO" id="GO:0035731">
    <property type="term" value="F:dinitrosyl-iron complex binding"/>
    <property type="evidence" value="ECO:0007669"/>
    <property type="project" value="UniProtKB-UniRule"/>
</dbReference>